<sequence>MGELIIIFQKFYAEDGFQES</sequence>
<accession>A0A0D9XIG4</accession>
<reference evidence="2" key="2">
    <citation type="submission" date="2013-12" db="EMBL/GenBank/DDBJ databases">
        <authorList>
            <person name="Yu Y."/>
            <person name="Lee S."/>
            <person name="de Baynast K."/>
            <person name="Wissotski M."/>
            <person name="Liu L."/>
            <person name="Talag J."/>
            <person name="Goicoechea J."/>
            <person name="Angelova A."/>
            <person name="Jetty R."/>
            <person name="Kudrna D."/>
            <person name="Golser W."/>
            <person name="Rivera L."/>
            <person name="Zhang J."/>
            <person name="Wing R."/>
        </authorList>
    </citation>
    <scope>NUCLEOTIDE SEQUENCE</scope>
</reference>
<organism evidence="1 2">
    <name type="scientific">Leersia perrieri</name>
    <dbReference type="NCBI Taxonomy" id="77586"/>
    <lineage>
        <taxon>Eukaryota</taxon>
        <taxon>Viridiplantae</taxon>
        <taxon>Streptophyta</taxon>
        <taxon>Embryophyta</taxon>
        <taxon>Tracheophyta</taxon>
        <taxon>Spermatophyta</taxon>
        <taxon>Magnoliopsida</taxon>
        <taxon>Liliopsida</taxon>
        <taxon>Poales</taxon>
        <taxon>Poaceae</taxon>
        <taxon>BOP clade</taxon>
        <taxon>Oryzoideae</taxon>
        <taxon>Oryzeae</taxon>
        <taxon>Oryzinae</taxon>
        <taxon>Leersia</taxon>
    </lineage>
</organism>
<reference evidence="1 2" key="1">
    <citation type="submission" date="2012-08" db="EMBL/GenBank/DDBJ databases">
        <title>Oryza genome evolution.</title>
        <authorList>
            <person name="Wing R.A."/>
        </authorList>
    </citation>
    <scope>NUCLEOTIDE SEQUENCE</scope>
</reference>
<evidence type="ECO:0000313" key="1">
    <source>
        <dbReference type="EnsemblPlants" id="LPERR10G03730.1"/>
    </source>
</evidence>
<dbReference type="AlphaFoldDB" id="A0A0D9XIG4"/>
<dbReference type="EnsemblPlants" id="LPERR10G03730.1">
    <property type="protein sequence ID" value="LPERR10G03730.1"/>
    <property type="gene ID" value="LPERR10G03730"/>
</dbReference>
<evidence type="ECO:0000313" key="2">
    <source>
        <dbReference type="Proteomes" id="UP000032180"/>
    </source>
</evidence>
<dbReference type="Gramene" id="LPERR10G03730.1">
    <property type="protein sequence ID" value="LPERR10G03730.1"/>
    <property type="gene ID" value="LPERR10G03730"/>
</dbReference>
<protein>
    <submittedName>
        <fullName evidence="1">Uncharacterized protein</fullName>
    </submittedName>
</protein>
<name>A0A0D9XIG4_9ORYZ</name>
<reference evidence="1" key="3">
    <citation type="submission" date="2015-04" db="UniProtKB">
        <authorList>
            <consortium name="EnsemblPlants"/>
        </authorList>
    </citation>
    <scope>IDENTIFICATION</scope>
</reference>
<dbReference type="Proteomes" id="UP000032180">
    <property type="component" value="Chromosome 10"/>
</dbReference>
<keyword evidence="2" id="KW-1185">Reference proteome</keyword>
<proteinExistence type="predicted"/>
<dbReference type="HOGENOM" id="CLU_3428710_0_0_1"/>